<evidence type="ECO:0000313" key="2">
    <source>
        <dbReference type="Proteomes" id="UP001596013"/>
    </source>
</evidence>
<evidence type="ECO:0000313" key="1">
    <source>
        <dbReference type="EMBL" id="MFC5437303.1"/>
    </source>
</evidence>
<comment type="caution">
    <text evidence="1">The sequence shown here is derived from an EMBL/GenBank/DDBJ whole genome shotgun (WGS) entry which is preliminary data.</text>
</comment>
<keyword evidence="2" id="KW-1185">Reference proteome</keyword>
<dbReference type="RefSeq" id="WP_377305616.1">
    <property type="nucleotide sequence ID" value="NZ_JBHSMK010000008.1"/>
</dbReference>
<protein>
    <submittedName>
        <fullName evidence="1">Uncharacterized protein</fullName>
    </submittedName>
</protein>
<proteinExistence type="predicted"/>
<sequence>MQDLPEYAVRIEDVERFQALEQKIHDALASGDAEEEVITPSAELDRLKLPPYDYLHEIVDNRANKPIVHAQIVFDISLLSTIVQRYLRQLPRKPVPQDWPGSI</sequence>
<dbReference type="Proteomes" id="UP001596013">
    <property type="component" value="Unassembled WGS sequence"/>
</dbReference>
<accession>A0ABW0JMN7</accession>
<gene>
    <name evidence="1" type="ORF">ACFPME_12095</name>
</gene>
<organism evidence="1 2">
    <name type="scientific">Rhodanobacter umsongensis</name>
    <dbReference type="NCBI Taxonomy" id="633153"/>
    <lineage>
        <taxon>Bacteria</taxon>
        <taxon>Pseudomonadati</taxon>
        <taxon>Pseudomonadota</taxon>
        <taxon>Gammaproteobacteria</taxon>
        <taxon>Lysobacterales</taxon>
        <taxon>Rhodanobacteraceae</taxon>
        <taxon>Rhodanobacter</taxon>
    </lineage>
</organism>
<dbReference type="EMBL" id="JBHSMK010000008">
    <property type="protein sequence ID" value="MFC5437303.1"/>
    <property type="molecule type" value="Genomic_DNA"/>
</dbReference>
<reference evidence="2" key="1">
    <citation type="journal article" date="2019" name="Int. J. Syst. Evol. Microbiol.">
        <title>The Global Catalogue of Microorganisms (GCM) 10K type strain sequencing project: providing services to taxonomists for standard genome sequencing and annotation.</title>
        <authorList>
            <consortium name="The Broad Institute Genomics Platform"/>
            <consortium name="The Broad Institute Genome Sequencing Center for Infectious Disease"/>
            <person name="Wu L."/>
            <person name="Ma J."/>
        </authorList>
    </citation>
    <scope>NUCLEOTIDE SEQUENCE [LARGE SCALE GENOMIC DNA]</scope>
    <source>
        <strain evidence="2">JCM 17130</strain>
    </source>
</reference>
<name>A0ABW0JMN7_9GAMM</name>